<proteinExistence type="predicted"/>
<gene>
    <name evidence="3" type="ORF">Pan189_21280</name>
</gene>
<evidence type="ECO:0000313" key="4">
    <source>
        <dbReference type="Proteomes" id="UP000317318"/>
    </source>
</evidence>
<dbReference type="Proteomes" id="UP000317318">
    <property type="component" value="Chromosome"/>
</dbReference>
<dbReference type="KEGG" id="svp:Pan189_21280"/>
<name>A0A517R1J5_9PLAN</name>
<dbReference type="Pfam" id="PF07587">
    <property type="entry name" value="PSD1"/>
    <property type="match status" value="1"/>
</dbReference>
<accession>A0A517R1J5</accession>
<evidence type="ECO:0000259" key="1">
    <source>
        <dbReference type="Pfam" id="PF07583"/>
    </source>
</evidence>
<organism evidence="3 4">
    <name type="scientific">Stratiformator vulcanicus</name>
    <dbReference type="NCBI Taxonomy" id="2527980"/>
    <lineage>
        <taxon>Bacteria</taxon>
        <taxon>Pseudomonadati</taxon>
        <taxon>Planctomycetota</taxon>
        <taxon>Planctomycetia</taxon>
        <taxon>Planctomycetales</taxon>
        <taxon>Planctomycetaceae</taxon>
        <taxon>Stratiformator</taxon>
    </lineage>
</organism>
<keyword evidence="4" id="KW-1185">Reference proteome</keyword>
<dbReference type="EMBL" id="CP036268">
    <property type="protein sequence ID" value="QDT37746.1"/>
    <property type="molecule type" value="Genomic_DNA"/>
</dbReference>
<sequence>MPKFAMQTRFGILQTAVVLSVAAIGICHASFGFAQSESASVSESPISESLTDAEVIAEINRLIEQSWTDNEVEPSAMADDFEWARRAYLDTVGHIPPGDEIEQFVASEGRAKRAQLIEKLLDDPAYVRFWTTNWTNLAIGLGNPDGVSRLGMRRFFREVFGKNRPWDEAVYELISGSGHYELNGEVNFLLAQDIREDEGVRATANATRLFLGIQVQCTQCHNHPFNDWKQDQFWQFNSFFRQTRSEEFERYDETSGQMVTDYVELKDATDDPRAAGPVFFEKRSGLMQVAFPTYFGVEVDPSEGTNRRSELARLMISEQADPLVAKAFVNRTWGHFFGYGFTRPVDDMGPHNPPSHPVLLDYLTEQFVEADYDVKRLIRWITNSRAYHLTSQFNENNTYDNPAAGETPLFSHMYVKRMGAEQLYDSLIIATEAHKSGRTSWDAAEQQRQRWLQQFVVAFGNDEGTEATTFDGTIPQALMLMNGELIREAVSAEPGSFLHTVMTDSKNHPEAIGRIYLASLGRPASGSERNTAMKLIRGSETPLAGYQDLFWALLNSNEFIFIR</sequence>
<dbReference type="AlphaFoldDB" id="A0A517R1J5"/>
<evidence type="ECO:0000313" key="3">
    <source>
        <dbReference type="EMBL" id="QDT37746.1"/>
    </source>
</evidence>
<dbReference type="PANTHER" id="PTHR35889">
    <property type="entry name" value="CYCLOINULO-OLIGOSACCHARIDE FRUCTANOTRANSFERASE-RELATED"/>
    <property type="match status" value="1"/>
</dbReference>
<dbReference type="Pfam" id="PF07583">
    <property type="entry name" value="PSCyt2"/>
    <property type="match status" value="1"/>
</dbReference>
<feature type="domain" description="DUF1549" evidence="1">
    <location>
        <begin position="58"/>
        <end position="244"/>
    </location>
</feature>
<dbReference type="PANTHER" id="PTHR35889:SF3">
    <property type="entry name" value="F-BOX DOMAIN-CONTAINING PROTEIN"/>
    <property type="match status" value="1"/>
</dbReference>
<dbReference type="InterPro" id="IPR022655">
    <property type="entry name" value="DUF1553"/>
</dbReference>
<evidence type="ECO:0008006" key="5">
    <source>
        <dbReference type="Google" id="ProtNLM"/>
    </source>
</evidence>
<dbReference type="OrthoDB" id="289126at2"/>
<dbReference type="InterPro" id="IPR011444">
    <property type="entry name" value="DUF1549"/>
</dbReference>
<evidence type="ECO:0000259" key="2">
    <source>
        <dbReference type="Pfam" id="PF07587"/>
    </source>
</evidence>
<protein>
    <recommendedName>
        <fullName evidence="5">DUF1549 domain-containing protein</fullName>
    </recommendedName>
</protein>
<feature type="domain" description="DUF1553" evidence="2">
    <location>
        <begin position="307"/>
        <end position="535"/>
    </location>
</feature>
<reference evidence="3 4" key="1">
    <citation type="submission" date="2019-02" db="EMBL/GenBank/DDBJ databases">
        <title>Deep-cultivation of Planctomycetes and their phenomic and genomic characterization uncovers novel biology.</title>
        <authorList>
            <person name="Wiegand S."/>
            <person name="Jogler M."/>
            <person name="Boedeker C."/>
            <person name="Pinto D."/>
            <person name="Vollmers J."/>
            <person name="Rivas-Marin E."/>
            <person name="Kohn T."/>
            <person name="Peeters S.H."/>
            <person name="Heuer A."/>
            <person name="Rast P."/>
            <person name="Oberbeckmann S."/>
            <person name="Bunk B."/>
            <person name="Jeske O."/>
            <person name="Meyerdierks A."/>
            <person name="Storesund J.E."/>
            <person name="Kallscheuer N."/>
            <person name="Luecker S."/>
            <person name="Lage O.M."/>
            <person name="Pohl T."/>
            <person name="Merkel B.J."/>
            <person name="Hornburger P."/>
            <person name="Mueller R.-W."/>
            <person name="Bruemmer F."/>
            <person name="Labrenz M."/>
            <person name="Spormann A.M."/>
            <person name="Op den Camp H."/>
            <person name="Overmann J."/>
            <person name="Amann R."/>
            <person name="Jetten M.S.M."/>
            <person name="Mascher T."/>
            <person name="Medema M.H."/>
            <person name="Devos D.P."/>
            <person name="Kaster A.-K."/>
            <person name="Ovreas L."/>
            <person name="Rohde M."/>
            <person name="Galperin M.Y."/>
            <person name="Jogler C."/>
        </authorList>
    </citation>
    <scope>NUCLEOTIDE SEQUENCE [LARGE SCALE GENOMIC DNA]</scope>
    <source>
        <strain evidence="3 4">Pan189</strain>
    </source>
</reference>